<sequence>MPILPVNFTACFTPSFLFKNAHFNTIYRPLFSKDTIKYQRKRITTWDADFIDLDFSIPKSENSEKSKTLILLIHGLEGSSQSNYIITTSNYLNKAGFDTVSMNLRSCSAENNLLLETYHSGKTDDVHFIAQHLATNYTYENIIIVGFSLGGNLTLKYLGEYDTISSKIKGGIAVSTPIDLTGSQAELSKFKNRLYLKEFLRSLKPKILAKSNQFPDFKLDKKKVQNATKLWQLEAQYTAPIFGFKSPQDYWTKASSKPYIKKITLPTLLINSLDDPFLSEECYPFDEAKNRANFYLLTPKYGGHVGFISTFNTSKNGKNIKNKWLEQTILNFIQQKIGISF</sequence>
<feature type="domain" description="AB hydrolase-1" evidence="3">
    <location>
        <begin position="69"/>
        <end position="300"/>
    </location>
</feature>
<dbReference type="SUPFAM" id="SSF53474">
    <property type="entry name" value="alpha/beta-Hydrolases"/>
    <property type="match status" value="1"/>
</dbReference>
<evidence type="ECO:0000256" key="1">
    <source>
        <dbReference type="ARBA" id="ARBA00010884"/>
    </source>
</evidence>
<reference evidence="4 5" key="1">
    <citation type="submission" date="2017-11" db="EMBL/GenBank/DDBJ databases">
        <authorList>
            <person name="Duchaud E."/>
        </authorList>
    </citation>
    <scope>NUCLEOTIDE SEQUENCE [LARGE SCALE GENOMIC DNA]</scope>
    <source>
        <strain evidence="4 5">TNO010</strain>
    </source>
</reference>
<dbReference type="GO" id="GO:0034338">
    <property type="term" value="F:short-chain carboxylesterase activity"/>
    <property type="evidence" value="ECO:0007669"/>
    <property type="project" value="TreeGrafter"/>
</dbReference>
<dbReference type="InterPro" id="IPR029058">
    <property type="entry name" value="AB_hydrolase_fold"/>
</dbReference>
<evidence type="ECO:0000313" key="5">
    <source>
        <dbReference type="Proteomes" id="UP000490060"/>
    </source>
</evidence>
<protein>
    <submittedName>
        <fullName evidence="4">Alpha/beta hydrolase</fullName>
    </submittedName>
</protein>
<dbReference type="Proteomes" id="UP000490060">
    <property type="component" value="Unassembled WGS sequence"/>
</dbReference>
<feature type="active site" description="Charge relay system" evidence="2">
    <location>
        <position position="148"/>
    </location>
</feature>
<feature type="active site" description="Charge relay system" evidence="2">
    <location>
        <position position="304"/>
    </location>
</feature>
<dbReference type="PANTHER" id="PTHR10794">
    <property type="entry name" value="ABHYDROLASE DOMAIN-CONTAINING PROTEIN"/>
    <property type="match status" value="1"/>
</dbReference>
<feature type="active site" description="Charge relay system" evidence="2">
    <location>
        <position position="275"/>
    </location>
</feature>
<accession>A0A2I2LFV3</accession>
<dbReference type="Pfam" id="PF00561">
    <property type="entry name" value="Abhydrolase_1"/>
    <property type="match status" value="1"/>
</dbReference>
<dbReference type="AlphaFoldDB" id="A0A2I2LFV3"/>
<evidence type="ECO:0000313" key="4">
    <source>
        <dbReference type="EMBL" id="SOS58418.1"/>
    </source>
</evidence>
<dbReference type="RefSeq" id="WP_058884830.1">
    <property type="nucleotide sequence ID" value="NZ_JAJHTM010000002.1"/>
</dbReference>
<dbReference type="PANTHER" id="PTHR10794:SF94">
    <property type="entry name" value="ESTERASE YHET-RELATED"/>
    <property type="match status" value="1"/>
</dbReference>
<dbReference type="InterPro" id="IPR050960">
    <property type="entry name" value="AB_hydrolase_4_sf"/>
</dbReference>
<dbReference type="Gene3D" id="3.40.50.1820">
    <property type="entry name" value="alpha/beta hydrolase"/>
    <property type="match status" value="1"/>
</dbReference>
<name>A0A2I2LFV3_9FLAO</name>
<dbReference type="InterPro" id="IPR000073">
    <property type="entry name" value="AB_hydrolase_1"/>
</dbReference>
<keyword evidence="4" id="KW-0378">Hydrolase</keyword>
<dbReference type="PIRSF" id="PIRSF005211">
    <property type="entry name" value="Ab_hydro_YheT"/>
    <property type="match status" value="1"/>
</dbReference>
<evidence type="ECO:0000256" key="2">
    <source>
        <dbReference type="PIRSR" id="PIRSR005211-1"/>
    </source>
</evidence>
<evidence type="ECO:0000259" key="3">
    <source>
        <dbReference type="Pfam" id="PF00561"/>
    </source>
</evidence>
<comment type="similarity">
    <text evidence="1">Belongs to the AB hydrolase superfamily. AB hydrolase 4 family.</text>
</comment>
<dbReference type="EMBL" id="OENE01000004">
    <property type="protein sequence ID" value="SOS58418.1"/>
    <property type="molecule type" value="Genomic_DNA"/>
</dbReference>
<dbReference type="InterPro" id="IPR012020">
    <property type="entry name" value="ABHD4"/>
</dbReference>
<proteinExistence type="inferred from homology"/>
<organism evidence="4 5">
    <name type="scientific">Tenacibaculum finnmarkense genomovar ulcerans</name>
    <dbReference type="NCBI Taxonomy" id="2781388"/>
    <lineage>
        <taxon>Bacteria</taxon>
        <taxon>Pseudomonadati</taxon>
        <taxon>Bacteroidota</taxon>
        <taxon>Flavobacteriia</taxon>
        <taxon>Flavobacteriales</taxon>
        <taxon>Flavobacteriaceae</taxon>
        <taxon>Tenacibaculum</taxon>
        <taxon>Tenacibaculum finnmarkense</taxon>
    </lineage>
</organism>
<gene>
    <name evidence="4" type="ORF">TNO010_120224</name>
</gene>
<dbReference type="GO" id="GO:0047372">
    <property type="term" value="F:monoacylglycerol lipase activity"/>
    <property type="evidence" value="ECO:0007669"/>
    <property type="project" value="TreeGrafter"/>
</dbReference>